<proteinExistence type="predicted"/>
<keyword evidence="2" id="KW-1185">Reference proteome</keyword>
<protein>
    <submittedName>
        <fullName evidence="1">Uncharacterized protein</fullName>
    </submittedName>
</protein>
<dbReference type="AlphaFoldDB" id="A0A8R7PD26"/>
<evidence type="ECO:0000313" key="2">
    <source>
        <dbReference type="Proteomes" id="UP000015106"/>
    </source>
</evidence>
<dbReference type="EnsemblPlants" id="TuG1812G0200002291.01.T09">
    <property type="protein sequence ID" value="TuG1812G0200002291.01.T09"/>
    <property type="gene ID" value="TuG1812G0200002291.01"/>
</dbReference>
<reference evidence="1" key="3">
    <citation type="submission" date="2022-06" db="UniProtKB">
        <authorList>
            <consortium name="EnsemblPlants"/>
        </authorList>
    </citation>
    <scope>IDENTIFICATION</scope>
</reference>
<dbReference type="Proteomes" id="UP000015106">
    <property type="component" value="Chromosome 2"/>
</dbReference>
<organism evidence="1 2">
    <name type="scientific">Triticum urartu</name>
    <name type="common">Red wild einkorn</name>
    <name type="synonym">Crithodium urartu</name>
    <dbReference type="NCBI Taxonomy" id="4572"/>
    <lineage>
        <taxon>Eukaryota</taxon>
        <taxon>Viridiplantae</taxon>
        <taxon>Streptophyta</taxon>
        <taxon>Embryophyta</taxon>
        <taxon>Tracheophyta</taxon>
        <taxon>Spermatophyta</taxon>
        <taxon>Magnoliopsida</taxon>
        <taxon>Liliopsida</taxon>
        <taxon>Poales</taxon>
        <taxon>Poaceae</taxon>
        <taxon>BOP clade</taxon>
        <taxon>Pooideae</taxon>
        <taxon>Triticodae</taxon>
        <taxon>Triticeae</taxon>
        <taxon>Triticinae</taxon>
        <taxon>Triticum</taxon>
    </lineage>
</organism>
<dbReference type="Gramene" id="TuG1812G0200002291.01.T09">
    <property type="protein sequence ID" value="TuG1812G0200002291.01.T09"/>
    <property type="gene ID" value="TuG1812G0200002291.01"/>
</dbReference>
<accession>A0A8R7PD26</accession>
<reference evidence="1" key="2">
    <citation type="submission" date="2018-03" db="EMBL/GenBank/DDBJ databases">
        <title>The Triticum urartu genome reveals the dynamic nature of wheat genome evolution.</title>
        <authorList>
            <person name="Ling H."/>
            <person name="Ma B."/>
            <person name="Shi X."/>
            <person name="Liu H."/>
            <person name="Dong L."/>
            <person name="Sun H."/>
            <person name="Cao Y."/>
            <person name="Gao Q."/>
            <person name="Zheng S."/>
            <person name="Li Y."/>
            <person name="Yu Y."/>
            <person name="Du H."/>
            <person name="Qi M."/>
            <person name="Li Y."/>
            <person name="Yu H."/>
            <person name="Cui Y."/>
            <person name="Wang N."/>
            <person name="Chen C."/>
            <person name="Wu H."/>
            <person name="Zhao Y."/>
            <person name="Zhang J."/>
            <person name="Li Y."/>
            <person name="Zhou W."/>
            <person name="Zhang B."/>
            <person name="Hu W."/>
            <person name="Eijk M."/>
            <person name="Tang J."/>
            <person name="Witsenboer H."/>
            <person name="Zhao S."/>
            <person name="Li Z."/>
            <person name="Zhang A."/>
            <person name="Wang D."/>
            <person name="Liang C."/>
        </authorList>
    </citation>
    <scope>NUCLEOTIDE SEQUENCE [LARGE SCALE GENOMIC DNA]</scope>
    <source>
        <strain evidence="1">cv. G1812</strain>
    </source>
</reference>
<reference evidence="2" key="1">
    <citation type="journal article" date="2013" name="Nature">
        <title>Draft genome of the wheat A-genome progenitor Triticum urartu.</title>
        <authorList>
            <person name="Ling H.Q."/>
            <person name="Zhao S."/>
            <person name="Liu D."/>
            <person name="Wang J."/>
            <person name="Sun H."/>
            <person name="Zhang C."/>
            <person name="Fan H."/>
            <person name="Li D."/>
            <person name="Dong L."/>
            <person name="Tao Y."/>
            <person name="Gao C."/>
            <person name="Wu H."/>
            <person name="Li Y."/>
            <person name="Cui Y."/>
            <person name="Guo X."/>
            <person name="Zheng S."/>
            <person name="Wang B."/>
            <person name="Yu K."/>
            <person name="Liang Q."/>
            <person name="Yang W."/>
            <person name="Lou X."/>
            <person name="Chen J."/>
            <person name="Feng M."/>
            <person name="Jian J."/>
            <person name="Zhang X."/>
            <person name="Luo G."/>
            <person name="Jiang Y."/>
            <person name="Liu J."/>
            <person name="Wang Z."/>
            <person name="Sha Y."/>
            <person name="Zhang B."/>
            <person name="Wu H."/>
            <person name="Tang D."/>
            <person name="Shen Q."/>
            <person name="Xue P."/>
            <person name="Zou S."/>
            <person name="Wang X."/>
            <person name="Liu X."/>
            <person name="Wang F."/>
            <person name="Yang Y."/>
            <person name="An X."/>
            <person name="Dong Z."/>
            <person name="Zhang K."/>
            <person name="Zhang X."/>
            <person name="Luo M.C."/>
            <person name="Dvorak J."/>
            <person name="Tong Y."/>
            <person name="Wang J."/>
            <person name="Yang H."/>
            <person name="Li Z."/>
            <person name="Wang D."/>
            <person name="Zhang A."/>
            <person name="Wang J."/>
        </authorList>
    </citation>
    <scope>NUCLEOTIDE SEQUENCE</scope>
    <source>
        <strain evidence="2">cv. G1812</strain>
    </source>
</reference>
<name>A0A8R7PD26_TRIUA</name>
<sequence>MQWLTIGELEDRAVWRVRTTLQHWSTCHRCCVLMQRRSCSWYRMVQAKGLRSLHHNLH</sequence>
<evidence type="ECO:0000313" key="1">
    <source>
        <dbReference type="EnsemblPlants" id="TuG1812G0200002291.01.T09"/>
    </source>
</evidence>